<comment type="caution">
    <text evidence="2">The sequence shown here is derived from an EMBL/GenBank/DDBJ whole genome shotgun (WGS) entry which is preliminary data.</text>
</comment>
<accession>A0ABW5IM96</accession>
<keyword evidence="3" id="KW-1185">Reference proteome</keyword>
<keyword evidence="1" id="KW-1133">Transmembrane helix</keyword>
<keyword evidence="1" id="KW-0812">Transmembrane</keyword>
<evidence type="ECO:0000313" key="3">
    <source>
        <dbReference type="Proteomes" id="UP001597544"/>
    </source>
</evidence>
<organism evidence="2 3">
    <name type="scientific">Pontibacter locisalis</name>
    <dbReference type="NCBI Taxonomy" id="1719035"/>
    <lineage>
        <taxon>Bacteria</taxon>
        <taxon>Pseudomonadati</taxon>
        <taxon>Bacteroidota</taxon>
        <taxon>Cytophagia</taxon>
        <taxon>Cytophagales</taxon>
        <taxon>Hymenobacteraceae</taxon>
        <taxon>Pontibacter</taxon>
    </lineage>
</organism>
<name>A0ABW5IM96_9BACT</name>
<dbReference type="RefSeq" id="WP_377505522.1">
    <property type="nucleotide sequence ID" value="NZ_JBHULU010000012.1"/>
</dbReference>
<gene>
    <name evidence="2" type="ORF">ACFSRY_08740</name>
</gene>
<protein>
    <submittedName>
        <fullName evidence="2">Uncharacterized protein</fullName>
    </submittedName>
</protein>
<evidence type="ECO:0000313" key="2">
    <source>
        <dbReference type="EMBL" id="MFD2513949.1"/>
    </source>
</evidence>
<keyword evidence="1" id="KW-0472">Membrane</keyword>
<feature type="transmembrane region" description="Helical" evidence="1">
    <location>
        <begin position="7"/>
        <end position="26"/>
    </location>
</feature>
<dbReference type="EMBL" id="JBHULU010000012">
    <property type="protein sequence ID" value="MFD2513949.1"/>
    <property type="molecule type" value="Genomic_DNA"/>
</dbReference>
<reference evidence="3" key="1">
    <citation type="journal article" date="2019" name="Int. J. Syst. Evol. Microbiol.">
        <title>The Global Catalogue of Microorganisms (GCM) 10K type strain sequencing project: providing services to taxonomists for standard genome sequencing and annotation.</title>
        <authorList>
            <consortium name="The Broad Institute Genomics Platform"/>
            <consortium name="The Broad Institute Genome Sequencing Center for Infectious Disease"/>
            <person name="Wu L."/>
            <person name="Ma J."/>
        </authorList>
    </citation>
    <scope>NUCLEOTIDE SEQUENCE [LARGE SCALE GENOMIC DNA]</scope>
    <source>
        <strain evidence="3">KCTC 42498</strain>
    </source>
</reference>
<dbReference type="Proteomes" id="UP001597544">
    <property type="component" value="Unassembled WGS sequence"/>
</dbReference>
<sequence>MSPKLTNTILLSLAFVTIVIGIHRSIEEADIAGNYWIFMIALTLYILYRYRKKRDSAEK</sequence>
<proteinExistence type="predicted"/>
<evidence type="ECO:0000256" key="1">
    <source>
        <dbReference type="SAM" id="Phobius"/>
    </source>
</evidence>
<feature type="transmembrane region" description="Helical" evidence="1">
    <location>
        <begin position="32"/>
        <end position="50"/>
    </location>
</feature>